<keyword evidence="22" id="KW-1185">Reference proteome</keyword>
<dbReference type="SUPFAM" id="SSF53623">
    <property type="entry name" value="MurD-like peptide ligases, catalytic domain"/>
    <property type="match status" value="1"/>
</dbReference>
<dbReference type="Gene3D" id="3.40.1190.10">
    <property type="entry name" value="Mur-like, catalytic domain"/>
    <property type="match status" value="1"/>
</dbReference>
<reference evidence="21 22" key="1">
    <citation type="submission" date="2019-04" db="EMBL/GenBank/DDBJ databases">
        <title>Bacillus caeni sp. nov., a bacterium isolated from mangrove sediment.</title>
        <authorList>
            <person name="Huang H."/>
            <person name="Mo K."/>
            <person name="Hu Y."/>
        </authorList>
    </citation>
    <scope>NUCLEOTIDE SEQUENCE [LARGE SCALE GENOMIC DNA]</scope>
    <source>
        <strain evidence="21 22">HB172195</strain>
    </source>
</reference>
<name>A0A5R9EVJ4_9BACL</name>
<dbReference type="AlphaFoldDB" id="A0A5R9EVJ4"/>
<sequence>MRNKETFANKQVLVLGIARSGFAASHLLRDMGAHVTVNDQTPLEENERAKQLVKEGFKVVCGDHPLDLVHEKLDMVVKNPGIPYSNPIIQKAIERSIPVVTEVEIAGMISEARFVAITGSNGKTTTTTLIGEMLKTTDKHPIVAGNIGTAVTEVAAEATSSNTLVTELSSFQLQGTRTFKPFISVLLNIYDAHLDYHGTKENYANAKAKIFRNQTKEDFAVVNADDKLVMKLAEKTEATIVPFSTVNVVEEGAYIENDIVKFRGEPIIHTSEIVLPGSHHRENILAAVSVCKLLEVHNEHITSVLKTFTGVKHRLQFVSEVNGRNFYNDSKATNSLATQKAVASFEAPVILLAGGLDRGNDFDDLIPVMQGRVKAVVAFGQTAQKIKNTAEKAGINSIELVDNVEEAVPAAYRLSESGDVVLLSPACASWDQYKTFEQRGDIFIDSVHKL</sequence>
<keyword evidence="8 17" id="KW-0436">Ligase</keyword>
<keyword evidence="7 17" id="KW-0963">Cytoplasm</keyword>
<evidence type="ECO:0000256" key="14">
    <source>
        <dbReference type="ARBA" id="ARBA00030398"/>
    </source>
</evidence>
<dbReference type="GO" id="GO:0008764">
    <property type="term" value="F:UDP-N-acetylmuramoylalanine-D-glutamate ligase activity"/>
    <property type="evidence" value="ECO:0007669"/>
    <property type="project" value="UniProtKB-UniRule"/>
</dbReference>
<dbReference type="HAMAP" id="MF_00639">
    <property type="entry name" value="MurD"/>
    <property type="match status" value="1"/>
</dbReference>
<evidence type="ECO:0000256" key="18">
    <source>
        <dbReference type="RuleBase" id="RU003664"/>
    </source>
</evidence>
<feature type="domain" description="Mur ligase C-terminal" evidence="19">
    <location>
        <begin position="313"/>
        <end position="427"/>
    </location>
</feature>
<evidence type="ECO:0000256" key="5">
    <source>
        <dbReference type="ARBA" id="ARBA00012212"/>
    </source>
</evidence>
<evidence type="ECO:0000256" key="13">
    <source>
        <dbReference type="ARBA" id="ARBA00023316"/>
    </source>
</evidence>
<dbReference type="Proteomes" id="UP000308230">
    <property type="component" value="Unassembled WGS sequence"/>
</dbReference>
<keyword evidence="11 17" id="KW-0133">Cell shape</keyword>
<dbReference type="GO" id="GO:0051301">
    <property type="term" value="P:cell division"/>
    <property type="evidence" value="ECO:0007669"/>
    <property type="project" value="UniProtKB-KW"/>
</dbReference>
<comment type="subcellular location">
    <subcellularLocation>
        <location evidence="2 17 18">Cytoplasm</location>
    </subcellularLocation>
</comment>
<dbReference type="Pfam" id="PF21799">
    <property type="entry name" value="MurD-like_N"/>
    <property type="match status" value="1"/>
</dbReference>
<comment type="function">
    <text evidence="1 17 18">Cell wall formation. Catalyzes the addition of glutamate to the nucleotide precursor UDP-N-acetylmuramoyl-L-alanine (UMA).</text>
</comment>
<dbReference type="InterPro" id="IPR004101">
    <property type="entry name" value="Mur_ligase_C"/>
</dbReference>
<proteinExistence type="inferred from homology"/>
<keyword evidence="10 17" id="KW-0067">ATP-binding</keyword>
<feature type="domain" description="Mur ligase central" evidence="20">
    <location>
        <begin position="117"/>
        <end position="290"/>
    </location>
</feature>
<evidence type="ECO:0000256" key="3">
    <source>
        <dbReference type="ARBA" id="ARBA00004752"/>
    </source>
</evidence>
<evidence type="ECO:0000313" key="22">
    <source>
        <dbReference type="Proteomes" id="UP000308230"/>
    </source>
</evidence>
<dbReference type="EMBL" id="SWLG01000025">
    <property type="protein sequence ID" value="TLS35242.1"/>
    <property type="molecule type" value="Genomic_DNA"/>
</dbReference>
<keyword evidence="17 18" id="KW-0132">Cell division</keyword>
<evidence type="ECO:0000256" key="12">
    <source>
        <dbReference type="ARBA" id="ARBA00022984"/>
    </source>
</evidence>
<evidence type="ECO:0000256" key="1">
    <source>
        <dbReference type="ARBA" id="ARBA00002734"/>
    </source>
</evidence>
<dbReference type="InterPro" id="IPR005762">
    <property type="entry name" value="MurD"/>
</dbReference>
<dbReference type="EC" id="6.3.2.9" evidence="5 17"/>
<dbReference type="PANTHER" id="PTHR43692">
    <property type="entry name" value="UDP-N-ACETYLMURAMOYLALANINE--D-GLUTAMATE LIGASE"/>
    <property type="match status" value="1"/>
</dbReference>
<evidence type="ECO:0000256" key="6">
    <source>
        <dbReference type="ARBA" id="ARBA00015655"/>
    </source>
</evidence>
<keyword evidence="17 18" id="KW-0131">Cell cycle</keyword>
<evidence type="ECO:0000256" key="10">
    <source>
        <dbReference type="ARBA" id="ARBA00022840"/>
    </source>
</evidence>
<dbReference type="UniPathway" id="UPA00219"/>
<evidence type="ECO:0000256" key="15">
    <source>
        <dbReference type="ARBA" id="ARBA00032324"/>
    </source>
</evidence>
<dbReference type="InterPro" id="IPR036615">
    <property type="entry name" value="Mur_ligase_C_dom_sf"/>
</dbReference>
<dbReference type="SUPFAM" id="SSF53244">
    <property type="entry name" value="MurD-like peptide ligases, peptide-binding domain"/>
    <property type="match status" value="1"/>
</dbReference>
<organism evidence="21 22">
    <name type="scientific">Exobacillus caeni</name>
    <dbReference type="NCBI Taxonomy" id="2574798"/>
    <lineage>
        <taxon>Bacteria</taxon>
        <taxon>Bacillati</taxon>
        <taxon>Bacillota</taxon>
        <taxon>Bacilli</taxon>
        <taxon>Bacillales</taxon>
        <taxon>Guptibacillaceae</taxon>
        <taxon>Exobacillus</taxon>
    </lineage>
</organism>
<dbReference type="Gene3D" id="3.90.190.20">
    <property type="entry name" value="Mur ligase, C-terminal domain"/>
    <property type="match status" value="1"/>
</dbReference>
<evidence type="ECO:0000259" key="19">
    <source>
        <dbReference type="Pfam" id="PF02875"/>
    </source>
</evidence>
<dbReference type="Gene3D" id="3.40.50.720">
    <property type="entry name" value="NAD(P)-binding Rossmann-like Domain"/>
    <property type="match status" value="1"/>
</dbReference>
<dbReference type="InterPro" id="IPR036565">
    <property type="entry name" value="Mur-like_cat_sf"/>
</dbReference>
<dbReference type="Pfam" id="PF02875">
    <property type="entry name" value="Mur_ligase_C"/>
    <property type="match status" value="1"/>
</dbReference>
<dbReference type="GO" id="GO:0009252">
    <property type="term" value="P:peptidoglycan biosynthetic process"/>
    <property type="evidence" value="ECO:0007669"/>
    <property type="project" value="UniProtKB-UniRule"/>
</dbReference>
<dbReference type="OrthoDB" id="9809796at2"/>
<dbReference type="RefSeq" id="WP_138129222.1">
    <property type="nucleotide sequence ID" value="NZ_SWLG01000025.1"/>
</dbReference>
<comment type="similarity">
    <text evidence="4 17">Belongs to the MurCDEF family.</text>
</comment>
<dbReference type="GO" id="GO:0008360">
    <property type="term" value="P:regulation of cell shape"/>
    <property type="evidence" value="ECO:0007669"/>
    <property type="project" value="UniProtKB-KW"/>
</dbReference>
<evidence type="ECO:0000256" key="11">
    <source>
        <dbReference type="ARBA" id="ARBA00022960"/>
    </source>
</evidence>
<dbReference type="GO" id="GO:0071555">
    <property type="term" value="P:cell wall organization"/>
    <property type="evidence" value="ECO:0007669"/>
    <property type="project" value="UniProtKB-KW"/>
</dbReference>
<dbReference type="Pfam" id="PF08245">
    <property type="entry name" value="Mur_ligase_M"/>
    <property type="match status" value="1"/>
</dbReference>
<dbReference type="GO" id="GO:0005737">
    <property type="term" value="C:cytoplasm"/>
    <property type="evidence" value="ECO:0007669"/>
    <property type="project" value="UniProtKB-SubCell"/>
</dbReference>
<evidence type="ECO:0000259" key="20">
    <source>
        <dbReference type="Pfam" id="PF08245"/>
    </source>
</evidence>
<evidence type="ECO:0000256" key="2">
    <source>
        <dbReference type="ARBA" id="ARBA00004496"/>
    </source>
</evidence>
<comment type="pathway">
    <text evidence="3 17 18">Cell wall biogenesis; peptidoglycan biosynthesis.</text>
</comment>
<protein>
    <recommendedName>
        <fullName evidence="6 17">UDP-N-acetylmuramoylalanine--D-glutamate ligase</fullName>
        <ecNumber evidence="5 17">6.3.2.9</ecNumber>
    </recommendedName>
    <alternativeName>
        <fullName evidence="15 17">D-glutamic acid-adding enzyme</fullName>
    </alternativeName>
    <alternativeName>
        <fullName evidence="14 17">UDP-N-acetylmuramoyl-L-alanyl-D-glutamate synthetase</fullName>
    </alternativeName>
</protein>
<comment type="caution">
    <text evidence="21">The sequence shown here is derived from an EMBL/GenBank/DDBJ whole genome shotgun (WGS) entry which is preliminary data.</text>
</comment>
<accession>A0A5R9EVJ4</accession>
<evidence type="ECO:0000256" key="4">
    <source>
        <dbReference type="ARBA" id="ARBA00010416"/>
    </source>
</evidence>
<dbReference type="PANTHER" id="PTHR43692:SF1">
    <property type="entry name" value="UDP-N-ACETYLMURAMOYLALANINE--D-GLUTAMATE LIGASE"/>
    <property type="match status" value="1"/>
</dbReference>
<keyword evidence="13 17" id="KW-0961">Cell wall biogenesis/degradation</keyword>
<comment type="catalytic activity">
    <reaction evidence="16 17 18">
        <text>UDP-N-acetyl-alpha-D-muramoyl-L-alanine + D-glutamate + ATP = UDP-N-acetyl-alpha-D-muramoyl-L-alanyl-D-glutamate + ADP + phosphate + H(+)</text>
        <dbReference type="Rhea" id="RHEA:16429"/>
        <dbReference type="ChEBI" id="CHEBI:15378"/>
        <dbReference type="ChEBI" id="CHEBI:29986"/>
        <dbReference type="ChEBI" id="CHEBI:30616"/>
        <dbReference type="ChEBI" id="CHEBI:43474"/>
        <dbReference type="ChEBI" id="CHEBI:83898"/>
        <dbReference type="ChEBI" id="CHEBI:83900"/>
        <dbReference type="ChEBI" id="CHEBI:456216"/>
        <dbReference type="EC" id="6.3.2.9"/>
    </reaction>
</comment>
<dbReference type="SUPFAM" id="SSF51984">
    <property type="entry name" value="MurCD N-terminal domain"/>
    <property type="match status" value="1"/>
</dbReference>
<evidence type="ECO:0000256" key="17">
    <source>
        <dbReference type="HAMAP-Rule" id="MF_00639"/>
    </source>
</evidence>
<evidence type="ECO:0000256" key="16">
    <source>
        <dbReference type="ARBA" id="ARBA00047632"/>
    </source>
</evidence>
<dbReference type="NCBIfam" id="TIGR01087">
    <property type="entry name" value="murD"/>
    <property type="match status" value="1"/>
</dbReference>
<evidence type="ECO:0000313" key="21">
    <source>
        <dbReference type="EMBL" id="TLS35242.1"/>
    </source>
</evidence>
<keyword evidence="12 17" id="KW-0573">Peptidoglycan synthesis</keyword>
<gene>
    <name evidence="17" type="primary">murD</name>
    <name evidence="21" type="ORF">FCL54_21335</name>
</gene>
<evidence type="ECO:0000256" key="8">
    <source>
        <dbReference type="ARBA" id="ARBA00022598"/>
    </source>
</evidence>
<keyword evidence="9 17" id="KW-0547">Nucleotide-binding</keyword>
<evidence type="ECO:0000256" key="9">
    <source>
        <dbReference type="ARBA" id="ARBA00022741"/>
    </source>
</evidence>
<dbReference type="InterPro" id="IPR013221">
    <property type="entry name" value="Mur_ligase_cen"/>
</dbReference>
<feature type="binding site" evidence="17">
    <location>
        <begin position="119"/>
        <end position="125"/>
    </location>
    <ligand>
        <name>ATP</name>
        <dbReference type="ChEBI" id="CHEBI:30616"/>
    </ligand>
</feature>
<evidence type="ECO:0000256" key="7">
    <source>
        <dbReference type="ARBA" id="ARBA00022490"/>
    </source>
</evidence>
<dbReference type="GO" id="GO:0005524">
    <property type="term" value="F:ATP binding"/>
    <property type="evidence" value="ECO:0007669"/>
    <property type="project" value="UniProtKB-UniRule"/>
</dbReference>